<dbReference type="Gene3D" id="2.10.90.10">
    <property type="entry name" value="Cystine-knot cytokines"/>
    <property type="match status" value="1"/>
</dbReference>
<dbReference type="PANTHER" id="PTHR21719">
    <property type="entry name" value="FI06402P-RELATED"/>
    <property type="match status" value="1"/>
</dbReference>
<dbReference type="PANTHER" id="PTHR21719:SF1">
    <property type="entry name" value="FI06402P-RELATED"/>
    <property type="match status" value="1"/>
</dbReference>
<name>A0A1B6L1M8_9HEMI</name>
<evidence type="ECO:0000256" key="1">
    <source>
        <dbReference type="SAM" id="SignalP"/>
    </source>
</evidence>
<sequence>VVVVATVAVLAAVTSGERYSDHLKRALDFRCHTPRPYAVPVSEFLRSYRSGTKYTPETTVLYRCGNWSGCCINLETPAVCAPAKMKTVLLPFQVEYEVTKDGVEKGTKLIEELEAVNHTRCHCRHLNTPR</sequence>
<evidence type="ECO:0000313" key="2">
    <source>
        <dbReference type="EMBL" id="JAT17617.1"/>
    </source>
</evidence>
<gene>
    <name evidence="2" type="ORF">g.54038</name>
</gene>
<organism evidence="2">
    <name type="scientific">Graphocephala atropunctata</name>
    <dbReference type="NCBI Taxonomy" id="36148"/>
    <lineage>
        <taxon>Eukaryota</taxon>
        <taxon>Metazoa</taxon>
        <taxon>Ecdysozoa</taxon>
        <taxon>Arthropoda</taxon>
        <taxon>Hexapoda</taxon>
        <taxon>Insecta</taxon>
        <taxon>Pterygota</taxon>
        <taxon>Neoptera</taxon>
        <taxon>Paraneoptera</taxon>
        <taxon>Hemiptera</taxon>
        <taxon>Auchenorrhyncha</taxon>
        <taxon>Membracoidea</taxon>
        <taxon>Cicadellidae</taxon>
        <taxon>Cicadellinae</taxon>
        <taxon>Cicadellini</taxon>
        <taxon>Graphocephala</taxon>
    </lineage>
</organism>
<feature type="signal peptide" evidence="1">
    <location>
        <begin position="1"/>
        <end position="16"/>
    </location>
</feature>
<keyword evidence="1" id="KW-0732">Signal</keyword>
<protein>
    <submittedName>
        <fullName evidence="2">Uncharacterized protein</fullName>
    </submittedName>
</protein>
<feature type="chain" id="PRO_5008587044" evidence="1">
    <location>
        <begin position="17"/>
        <end position="130"/>
    </location>
</feature>
<dbReference type="GO" id="GO:0016020">
    <property type="term" value="C:membrane"/>
    <property type="evidence" value="ECO:0007669"/>
    <property type="project" value="InterPro"/>
</dbReference>
<reference evidence="2" key="1">
    <citation type="submission" date="2015-11" db="EMBL/GenBank/DDBJ databases">
        <title>De novo transcriptome assembly of four potential Pierce s Disease insect vectors from Arizona vineyards.</title>
        <authorList>
            <person name="Tassone E.E."/>
        </authorList>
    </citation>
    <scope>NUCLEOTIDE SEQUENCE</scope>
</reference>
<accession>A0A1B6L1M8</accession>
<dbReference type="InterPro" id="IPR029034">
    <property type="entry name" value="Cystine-knot_cytokine"/>
</dbReference>
<feature type="non-terminal residue" evidence="2">
    <location>
        <position position="1"/>
    </location>
</feature>
<dbReference type="AlphaFoldDB" id="A0A1B6L1M8"/>
<dbReference type="EMBL" id="GEBQ01022360">
    <property type="protein sequence ID" value="JAT17617.1"/>
    <property type="molecule type" value="Transcribed_RNA"/>
</dbReference>
<dbReference type="GO" id="GO:0008083">
    <property type="term" value="F:growth factor activity"/>
    <property type="evidence" value="ECO:0007669"/>
    <property type="project" value="InterPro"/>
</dbReference>
<proteinExistence type="predicted"/>
<dbReference type="SUPFAM" id="SSF57501">
    <property type="entry name" value="Cystine-knot cytokines"/>
    <property type="match status" value="1"/>
</dbReference>
<dbReference type="GO" id="GO:0035099">
    <property type="term" value="P:hemocyte migration"/>
    <property type="evidence" value="ECO:0007669"/>
    <property type="project" value="TreeGrafter"/>
</dbReference>